<feature type="compositionally biased region" description="Low complexity" evidence="1">
    <location>
        <begin position="178"/>
        <end position="199"/>
    </location>
</feature>
<proteinExistence type="predicted"/>
<protein>
    <submittedName>
        <fullName evidence="3">Uncharacterized protein</fullName>
    </submittedName>
</protein>
<evidence type="ECO:0000256" key="2">
    <source>
        <dbReference type="SAM" id="Phobius"/>
    </source>
</evidence>
<dbReference type="EMBL" id="CP040916">
    <property type="protein sequence ID" value="QDQ11282.1"/>
    <property type="molecule type" value="Genomic_DNA"/>
</dbReference>
<name>A0A516R6J2_STRST</name>
<organism evidence="3 4">
    <name type="scientific">Streptomyces spectabilis</name>
    <dbReference type="NCBI Taxonomy" id="68270"/>
    <lineage>
        <taxon>Bacteria</taxon>
        <taxon>Bacillati</taxon>
        <taxon>Actinomycetota</taxon>
        <taxon>Actinomycetes</taxon>
        <taxon>Kitasatosporales</taxon>
        <taxon>Streptomycetaceae</taxon>
        <taxon>Streptomyces</taxon>
    </lineage>
</organism>
<dbReference type="AlphaFoldDB" id="A0A516R6J2"/>
<reference evidence="3 4" key="1">
    <citation type="journal article" date="2019" name="J. Ind. Microbiol. Biotechnol.">
        <title>The complete genomic sequence of Streptomyces spectabilis NRRL-2792 and identification of secondary metabolite biosynthetic gene clusters.</title>
        <authorList>
            <person name="Sinha A."/>
            <person name="Phillips-Salemka S."/>
            <person name="Niraula T.A."/>
            <person name="Short K.A."/>
            <person name="Niraula N.P."/>
        </authorList>
    </citation>
    <scope>NUCLEOTIDE SEQUENCE [LARGE SCALE GENOMIC DNA]</scope>
    <source>
        <strain evidence="3 4">NRRL 2792</strain>
    </source>
</reference>
<feature type="transmembrane region" description="Helical" evidence="2">
    <location>
        <begin position="12"/>
        <end position="29"/>
    </location>
</feature>
<keyword evidence="2" id="KW-1133">Transmembrane helix</keyword>
<evidence type="ECO:0000256" key="1">
    <source>
        <dbReference type="SAM" id="MobiDB-lite"/>
    </source>
</evidence>
<keyword evidence="2" id="KW-0472">Membrane</keyword>
<keyword evidence="2" id="KW-0812">Transmembrane</keyword>
<dbReference type="RefSeq" id="WP_144003182.1">
    <property type="nucleotide sequence ID" value="NZ_CP040916.1"/>
</dbReference>
<dbReference type="Proteomes" id="UP000316806">
    <property type="component" value="Chromosome"/>
</dbReference>
<feature type="transmembrane region" description="Helical" evidence="2">
    <location>
        <begin position="73"/>
        <end position="95"/>
    </location>
</feature>
<accession>A0A516R6J2</accession>
<evidence type="ECO:0000313" key="4">
    <source>
        <dbReference type="Proteomes" id="UP000316806"/>
    </source>
</evidence>
<gene>
    <name evidence="3" type="ORF">FH965_12375</name>
</gene>
<sequence>MNFRSLTRGDGVVIGAAVLLFIASFLDTFDGDDAPTAWDNGNLLMSVYLAGIIGAVLVVVGRATGAQRKVAGLDLGTFGIGLTFAAAWSSLGAIFDTGQSYDKVFELINARLGGTGGGGESPDAGVGLILGLIAALVLVAAAVATNIVPALKAPLMGAPSPVAPQPYGGQPQGGYGYPGAQSQPYGAQPGQPQQPSFGGQPQGGGATPPPAAAQAQPASADFSPFWFAVPVPRPLYPEDGSPTPIAELAPGTWYLAVEQRGQSLVAQTQDGRRGVLQDTTGIQRG</sequence>
<feature type="transmembrane region" description="Helical" evidence="2">
    <location>
        <begin position="41"/>
        <end position="61"/>
    </location>
</feature>
<feature type="region of interest" description="Disordered" evidence="1">
    <location>
        <begin position="164"/>
        <end position="217"/>
    </location>
</feature>
<evidence type="ECO:0000313" key="3">
    <source>
        <dbReference type="EMBL" id="QDQ11282.1"/>
    </source>
</evidence>
<feature type="transmembrane region" description="Helical" evidence="2">
    <location>
        <begin position="126"/>
        <end position="148"/>
    </location>
</feature>